<name>A0ABY5K5N4_9CELL</name>
<evidence type="ECO:0000313" key="15">
    <source>
        <dbReference type="Proteomes" id="UP001317322"/>
    </source>
</evidence>
<reference evidence="14 15" key="1">
    <citation type="submission" date="2022-07" db="EMBL/GenBank/DDBJ databases">
        <title>Novel species in genus cellulomonas.</title>
        <authorList>
            <person name="Ye L."/>
        </authorList>
    </citation>
    <scope>NUCLEOTIDE SEQUENCE [LARGE SCALE GENOMIC DNA]</scope>
    <source>
        <strain evidence="15">zg-Y908</strain>
    </source>
</reference>
<evidence type="ECO:0000256" key="11">
    <source>
        <dbReference type="SAM" id="Phobius"/>
    </source>
</evidence>
<keyword evidence="11" id="KW-0472">Membrane</keyword>
<evidence type="ECO:0000256" key="10">
    <source>
        <dbReference type="RuleBase" id="RU361174"/>
    </source>
</evidence>
<keyword evidence="15" id="KW-1185">Reference proteome</keyword>
<dbReference type="PROSITE" id="PS51760">
    <property type="entry name" value="GH10_2"/>
    <property type="match status" value="1"/>
</dbReference>
<dbReference type="SUPFAM" id="SSF49344">
    <property type="entry name" value="CBD9-like"/>
    <property type="match status" value="1"/>
</dbReference>
<evidence type="ECO:0000259" key="13">
    <source>
        <dbReference type="PROSITE" id="PS51760"/>
    </source>
</evidence>
<dbReference type="SUPFAM" id="SSF49785">
    <property type="entry name" value="Galactose-binding domain-like"/>
    <property type="match status" value="2"/>
</dbReference>
<proteinExistence type="inferred from homology"/>
<keyword evidence="8 10" id="KW-0326">Glycosidase</keyword>
<dbReference type="InterPro" id="IPR008979">
    <property type="entry name" value="Galactose-bd-like_sf"/>
</dbReference>
<dbReference type="PANTHER" id="PTHR31490:SF88">
    <property type="entry name" value="BETA-XYLANASE"/>
    <property type="match status" value="1"/>
</dbReference>
<keyword evidence="9 10" id="KW-0624">Polysaccharide degradation</keyword>
<keyword evidence="7 10" id="KW-0119">Carbohydrate metabolism</keyword>
<evidence type="ECO:0000256" key="4">
    <source>
        <dbReference type="ARBA" id="ARBA00022729"/>
    </source>
</evidence>
<evidence type="ECO:0000256" key="9">
    <source>
        <dbReference type="ARBA" id="ARBA00023326"/>
    </source>
</evidence>
<feature type="chain" id="PRO_5046289134" description="Beta-xylanase" evidence="12">
    <location>
        <begin position="25"/>
        <end position="1234"/>
    </location>
</feature>
<dbReference type="EMBL" id="CP101989">
    <property type="protein sequence ID" value="UUI65764.1"/>
    <property type="molecule type" value="Genomic_DNA"/>
</dbReference>
<dbReference type="RefSeq" id="WP_227566468.1">
    <property type="nucleotide sequence ID" value="NZ_CP101989.1"/>
</dbReference>
<keyword evidence="4 12" id="KW-0732">Signal</keyword>
<evidence type="ECO:0000256" key="8">
    <source>
        <dbReference type="ARBA" id="ARBA00023295"/>
    </source>
</evidence>
<dbReference type="InterPro" id="IPR003305">
    <property type="entry name" value="CenC_carb-bd"/>
</dbReference>
<evidence type="ECO:0000256" key="3">
    <source>
        <dbReference type="ARBA" id="ARBA00022651"/>
    </source>
</evidence>
<accession>A0ABY5K5N4</accession>
<dbReference type="SUPFAM" id="SSF51445">
    <property type="entry name" value="(Trans)glycosidases"/>
    <property type="match status" value="1"/>
</dbReference>
<evidence type="ECO:0000256" key="7">
    <source>
        <dbReference type="ARBA" id="ARBA00023277"/>
    </source>
</evidence>
<organism evidence="14 15">
    <name type="scientific">Cellulomonas wangsupingiae</name>
    <dbReference type="NCBI Taxonomy" id="2968085"/>
    <lineage>
        <taxon>Bacteria</taxon>
        <taxon>Bacillati</taxon>
        <taxon>Actinomycetota</taxon>
        <taxon>Actinomycetes</taxon>
        <taxon>Micrococcales</taxon>
        <taxon>Cellulomonadaceae</taxon>
        <taxon>Cellulomonas</taxon>
    </lineage>
</organism>
<dbReference type="EC" id="3.2.1.8" evidence="10"/>
<keyword evidence="3" id="KW-0858">Xylan degradation</keyword>
<dbReference type="SMART" id="SM00633">
    <property type="entry name" value="Glyco_10"/>
    <property type="match status" value="1"/>
</dbReference>
<dbReference type="InterPro" id="IPR010502">
    <property type="entry name" value="Carb-bd_dom_fam9"/>
</dbReference>
<dbReference type="Proteomes" id="UP001317322">
    <property type="component" value="Chromosome"/>
</dbReference>
<comment type="similarity">
    <text evidence="2 10">Belongs to the glycosyl hydrolase 10 (cellulase F) family.</text>
</comment>
<keyword evidence="5" id="KW-0677">Repeat</keyword>
<keyword evidence="6 10" id="KW-0378">Hydrolase</keyword>
<dbReference type="Gene3D" id="2.60.120.260">
    <property type="entry name" value="Galactose-binding domain-like"/>
    <property type="match status" value="2"/>
</dbReference>
<feature type="transmembrane region" description="Helical" evidence="11">
    <location>
        <begin position="1196"/>
        <end position="1217"/>
    </location>
</feature>
<feature type="domain" description="GH10" evidence="13">
    <location>
        <begin position="357"/>
        <end position="719"/>
    </location>
</feature>
<keyword evidence="11" id="KW-0812">Transmembrane</keyword>
<dbReference type="Gene3D" id="2.60.40.1190">
    <property type="match status" value="1"/>
</dbReference>
<dbReference type="Pfam" id="PF06452">
    <property type="entry name" value="CBM9_1"/>
    <property type="match status" value="1"/>
</dbReference>
<sequence>MSQNRHRKVLETIGVGMAAFALLAAPLVAAGSAAAAAAPEVVYDIDFDDESMGAWTTSGDVTPRYVDVDGSTALEIANRTQDFGGIESPSLTTVAGATYTFSMRAKLPAGTAGTADIRFVVKPEYTWIGPTTINAETWTTVTGTWTAADAAPRSVYLGTSHLSSTPAPAEGEPSEPYTYLVDDLLVTVVAPDAPPPPAADVDATFDFEDGTLQGWAPRATAEGPATVEVVDTGAHGGDHAVRVSDRVSQGQGLLYDVTDVLTAGQQYEYEAWVRFDDEPGDIVLSVHTVTDGVSTYGNIATSAVTTDWTRVEGTFTMPTFGTSAEVYFETPYASGAAGDTSTFLLDDIRLASPELDVQDLTPLKDTVPFPVGVAIDDRETAGSPGELTTLHFDQITAENHMKPYAWYADDRSFRMNPVARTLMDTAVAEDLRVYGHVLVWHGQNPGQVDANDDGIPTTPGWMFYGDDGELLTSSTEDRATLSARMREHIFSVAEALSDEYGLFGSDTNPLVAWDVVNEVIADGGENPDGMRRSQWFNVLGEEFVDLAFRYADEAFNDEFAVPGDSRPVTLFINDYGTESPAKQDRYVALVERLLSRGVPVDGVGHQFHVSLTTPVAALQTALERFEAIDRDGDGAPDLLQAVTELDVATGTPVTEARLIDQGYYYRDAFDLFRAKADSLFSVTVWGLYDFRSWVVDNGAPLLFDDRLQAKAAYYGAAGLDLPGRIASAESFGGEVAVDDAAADAPEWAQLPLEPIGEDGVAGGLQTRWTPDALTVLAEVPAATDALRVTVGGTTYDVPREGEGDLPSVWAEHGDGLRVVLRAPLDGAEVGDVLAFNLGVVQGEDVTSWSGSAGSLSLIEPLSYVEVTYAGADLPDVDGAVDEVWTGVPSIVTGKQVSGTGTATAEVRTMWDTDTLYVLADVTDADVDSTATDPWEQDSVEIYLDLGNAKNGTYLPTDMQLRVGADNAVSFGTGPAEQADRVRTATSTTGTGYVVEVAIDMLGLGGDGTVHGADFQVNDATGGGRIGTTNWADPTSQGYQSTARWGVAKLVDGPVEPAQPSITLGDGQVRAGEDLQVTLAGFEPGAQVAIALGAGVTATGAVGGPGAAVAPEGTTLLGTVTVGAGGTAVTTVTVPAATAAGTYLVSGSVDGAVLADAVLTVLAAAPGAGSGTGAGAAAGTGTGTGVGAGGGLAVTGAGLGLAGLALLVILAGVALVVARHRGMTLEGVRQTLLRR</sequence>
<dbReference type="InterPro" id="IPR017853">
    <property type="entry name" value="GH"/>
</dbReference>
<evidence type="ECO:0000313" key="14">
    <source>
        <dbReference type="EMBL" id="UUI65764.1"/>
    </source>
</evidence>
<keyword evidence="11" id="KW-1133">Transmembrane helix</keyword>
<comment type="catalytic activity">
    <reaction evidence="1 10">
        <text>Endohydrolysis of (1-&gt;4)-beta-D-xylosidic linkages in xylans.</text>
        <dbReference type="EC" id="3.2.1.8"/>
    </reaction>
</comment>
<dbReference type="PRINTS" id="PR00134">
    <property type="entry name" value="GLHYDRLASE10"/>
</dbReference>
<dbReference type="InterPro" id="IPR044846">
    <property type="entry name" value="GH10"/>
</dbReference>
<gene>
    <name evidence="14" type="ORF">NP075_03250</name>
</gene>
<protein>
    <recommendedName>
        <fullName evidence="10">Beta-xylanase</fullName>
        <ecNumber evidence="10">3.2.1.8</ecNumber>
    </recommendedName>
</protein>
<feature type="signal peptide" evidence="12">
    <location>
        <begin position="1"/>
        <end position="24"/>
    </location>
</feature>
<evidence type="ECO:0000256" key="1">
    <source>
        <dbReference type="ARBA" id="ARBA00000681"/>
    </source>
</evidence>
<evidence type="ECO:0000256" key="6">
    <source>
        <dbReference type="ARBA" id="ARBA00022801"/>
    </source>
</evidence>
<dbReference type="InterPro" id="IPR001000">
    <property type="entry name" value="GH10_dom"/>
</dbReference>
<evidence type="ECO:0000256" key="2">
    <source>
        <dbReference type="ARBA" id="ARBA00007495"/>
    </source>
</evidence>
<dbReference type="Gene3D" id="3.20.20.80">
    <property type="entry name" value="Glycosidases"/>
    <property type="match status" value="1"/>
</dbReference>
<dbReference type="PANTHER" id="PTHR31490">
    <property type="entry name" value="GLYCOSYL HYDROLASE"/>
    <property type="match status" value="1"/>
</dbReference>
<dbReference type="Pfam" id="PF02018">
    <property type="entry name" value="CBM_4_9"/>
    <property type="match status" value="2"/>
</dbReference>
<evidence type="ECO:0000256" key="5">
    <source>
        <dbReference type="ARBA" id="ARBA00022737"/>
    </source>
</evidence>
<dbReference type="CDD" id="cd00005">
    <property type="entry name" value="CBM9_like_1"/>
    <property type="match status" value="1"/>
</dbReference>
<dbReference type="Pfam" id="PF00331">
    <property type="entry name" value="Glyco_hydro_10"/>
    <property type="match status" value="1"/>
</dbReference>
<evidence type="ECO:0000256" key="12">
    <source>
        <dbReference type="SAM" id="SignalP"/>
    </source>
</evidence>